<protein>
    <recommendedName>
        <fullName evidence="8">ABC transmembrane type-1 domain-containing protein</fullName>
    </recommendedName>
</protein>
<feature type="transmembrane region" description="Helical" evidence="7">
    <location>
        <begin position="202"/>
        <end position="235"/>
    </location>
</feature>
<name>A0A382BZC4_9ZZZZ</name>
<keyword evidence="2" id="KW-0813">Transport</keyword>
<accession>A0A382BZC4</accession>
<sequence length="293" mass="31570">MTGTNGSPYQRSALSQTWWFLRRWPVLPLVILSVLVIVGAGAPWIAPNDPLKQSLPLRSAKPFFQDGSPYLLGGDHVGRDVFTRGIYGARISLTVMIVAMTTGMIIGTTLGLVSGYAGGVVDEVITRIVDVWLGFPFLLLALVVAITVGASFTVVMFLMVLLAWSGFVRNVRADVLLLKESDYVASAKIAGASTSRILFRHILPGTVGTVTVIASLSVGSLILAEATLSFLGAGIPSPTPSWGNMVAEGRDYLQTAWWTSAFPGTALFLTVMSLNFLGDWVRDRLDPKLRQLD</sequence>
<organism evidence="9">
    <name type="scientific">marine metagenome</name>
    <dbReference type="NCBI Taxonomy" id="408172"/>
    <lineage>
        <taxon>unclassified sequences</taxon>
        <taxon>metagenomes</taxon>
        <taxon>ecological metagenomes</taxon>
    </lineage>
</organism>
<evidence type="ECO:0000256" key="1">
    <source>
        <dbReference type="ARBA" id="ARBA00004651"/>
    </source>
</evidence>
<evidence type="ECO:0000256" key="5">
    <source>
        <dbReference type="ARBA" id="ARBA00022989"/>
    </source>
</evidence>
<gene>
    <name evidence="9" type="ORF">METZ01_LOCUS172014</name>
</gene>
<dbReference type="EMBL" id="UINC01032085">
    <property type="protein sequence ID" value="SVB19160.1"/>
    <property type="molecule type" value="Genomic_DNA"/>
</dbReference>
<dbReference type="PANTHER" id="PTHR43386:SF1">
    <property type="entry name" value="D,D-DIPEPTIDE TRANSPORT SYSTEM PERMEASE PROTEIN DDPC-RELATED"/>
    <property type="match status" value="1"/>
</dbReference>
<feature type="transmembrane region" description="Helical" evidence="7">
    <location>
        <begin position="93"/>
        <end position="117"/>
    </location>
</feature>
<reference evidence="9" key="1">
    <citation type="submission" date="2018-05" db="EMBL/GenBank/DDBJ databases">
        <authorList>
            <person name="Lanie J.A."/>
            <person name="Ng W.-L."/>
            <person name="Kazmierczak K.M."/>
            <person name="Andrzejewski T.M."/>
            <person name="Davidsen T.M."/>
            <person name="Wayne K.J."/>
            <person name="Tettelin H."/>
            <person name="Glass J.I."/>
            <person name="Rusch D."/>
            <person name="Podicherti R."/>
            <person name="Tsui H.-C.T."/>
            <person name="Winkler M.E."/>
        </authorList>
    </citation>
    <scope>NUCLEOTIDE SEQUENCE</scope>
</reference>
<feature type="domain" description="ABC transmembrane type-1" evidence="8">
    <location>
        <begin position="89"/>
        <end position="278"/>
    </location>
</feature>
<evidence type="ECO:0000313" key="9">
    <source>
        <dbReference type="EMBL" id="SVB19160.1"/>
    </source>
</evidence>
<proteinExistence type="predicted"/>
<dbReference type="CDD" id="cd06261">
    <property type="entry name" value="TM_PBP2"/>
    <property type="match status" value="1"/>
</dbReference>
<dbReference type="PANTHER" id="PTHR43386">
    <property type="entry name" value="OLIGOPEPTIDE TRANSPORT SYSTEM PERMEASE PROTEIN APPC"/>
    <property type="match status" value="1"/>
</dbReference>
<feature type="transmembrane region" description="Helical" evidence="7">
    <location>
        <begin position="137"/>
        <end position="164"/>
    </location>
</feature>
<keyword evidence="3" id="KW-1003">Cell membrane</keyword>
<feature type="transmembrane region" description="Helical" evidence="7">
    <location>
        <begin position="26"/>
        <end position="46"/>
    </location>
</feature>
<dbReference type="InterPro" id="IPR000515">
    <property type="entry name" value="MetI-like"/>
</dbReference>
<evidence type="ECO:0000256" key="3">
    <source>
        <dbReference type="ARBA" id="ARBA00022475"/>
    </source>
</evidence>
<comment type="subcellular location">
    <subcellularLocation>
        <location evidence="1">Cell membrane</location>
        <topology evidence="1">Multi-pass membrane protein</topology>
    </subcellularLocation>
</comment>
<dbReference type="GO" id="GO:0005886">
    <property type="term" value="C:plasma membrane"/>
    <property type="evidence" value="ECO:0007669"/>
    <property type="project" value="UniProtKB-SubCell"/>
</dbReference>
<keyword evidence="4 7" id="KW-0812">Transmembrane</keyword>
<dbReference type="InterPro" id="IPR035906">
    <property type="entry name" value="MetI-like_sf"/>
</dbReference>
<dbReference type="AlphaFoldDB" id="A0A382BZC4"/>
<evidence type="ECO:0000256" key="2">
    <source>
        <dbReference type="ARBA" id="ARBA00022448"/>
    </source>
</evidence>
<dbReference type="Pfam" id="PF00528">
    <property type="entry name" value="BPD_transp_1"/>
    <property type="match status" value="1"/>
</dbReference>
<evidence type="ECO:0000256" key="4">
    <source>
        <dbReference type="ARBA" id="ARBA00022692"/>
    </source>
</evidence>
<keyword evidence="6 7" id="KW-0472">Membrane</keyword>
<evidence type="ECO:0000256" key="7">
    <source>
        <dbReference type="SAM" id="Phobius"/>
    </source>
</evidence>
<evidence type="ECO:0000256" key="6">
    <source>
        <dbReference type="ARBA" id="ARBA00023136"/>
    </source>
</evidence>
<dbReference type="GO" id="GO:0055085">
    <property type="term" value="P:transmembrane transport"/>
    <property type="evidence" value="ECO:0007669"/>
    <property type="project" value="InterPro"/>
</dbReference>
<dbReference type="PROSITE" id="PS50928">
    <property type="entry name" value="ABC_TM1"/>
    <property type="match status" value="1"/>
</dbReference>
<dbReference type="Gene3D" id="1.10.3720.10">
    <property type="entry name" value="MetI-like"/>
    <property type="match status" value="1"/>
</dbReference>
<dbReference type="InterPro" id="IPR050366">
    <property type="entry name" value="BP-dependent_transpt_permease"/>
</dbReference>
<keyword evidence="5 7" id="KW-1133">Transmembrane helix</keyword>
<evidence type="ECO:0000259" key="8">
    <source>
        <dbReference type="PROSITE" id="PS50928"/>
    </source>
</evidence>
<dbReference type="SUPFAM" id="SSF161098">
    <property type="entry name" value="MetI-like"/>
    <property type="match status" value="1"/>
</dbReference>
<feature type="transmembrane region" description="Helical" evidence="7">
    <location>
        <begin position="255"/>
        <end position="278"/>
    </location>
</feature>